<dbReference type="InParanoid" id="A0A0D2GLB2"/>
<organism evidence="1 2">
    <name type="scientific">Dethiosulfatarculus sandiegensis</name>
    <dbReference type="NCBI Taxonomy" id="1429043"/>
    <lineage>
        <taxon>Bacteria</taxon>
        <taxon>Pseudomonadati</taxon>
        <taxon>Thermodesulfobacteriota</taxon>
        <taxon>Desulfarculia</taxon>
        <taxon>Desulfarculales</taxon>
        <taxon>Desulfarculaceae</taxon>
        <taxon>Dethiosulfatarculus</taxon>
    </lineage>
</organism>
<accession>A0A0D2GLB2</accession>
<reference evidence="1 2" key="1">
    <citation type="submission" date="2013-11" db="EMBL/GenBank/DDBJ databases">
        <title>Metagenomic analysis of a methanogenic consortium involved in long chain n-alkane degradation.</title>
        <authorList>
            <person name="Davidova I.A."/>
            <person name="Callaghan A.V."/>
            <person name="Wawrik B."/>
            <person name="Pruitt S."/>
            <person name="Marks C."/>
            <person name="Duncan K.E."/>
            <person name="Suflita J.M."/>
        </authorList>
    </citation>
    <scope>NUCLEOTIDE SEQUENCE [LARGE SCALE GENOMIC DNA]</scope>
    <source>
        <strain evidence="1 2">SPR</strain>
    </source>
</reference>
<name>A0A0D2GLB2_9BACT</name>
<sequence>MKKGSGPGCLAAWRIGQPKTECYIGPDGLWLNGKSRFWGQSLTLDLIDIDLKETGFGEALVFKFSEDLGRSPHYFDLELPVPVNQSEKARNLVKALFEHNIILDKKGRRKEGLP</sequence>
<dbReference type="EMBL" id="AZAC01000003">
    <property type="protein sequence ID" value="KIX15462.1"/>
    <property type="molecule type" value="Genomic_DNA"/>
</dbReference>
<keyword evidence="2" id="KW-1185">Reference proteome</keyword>
<dbReference type="Proteomes" id="UP000032233">
    <property type="component" value="Unassembled WGS sequence"/>
</dbReference>
<proteinExistence type="predicted"/>
<protein>
    <submittedName>
        <fullName evidence="1">Uncharacterized protein</fullName>
    </submittedName>
</protein>
<comment type="caution">
    <text evidence="1">The sequence shown here is derived from an EMBL/GenBank/DDBJ whole genome shotgun (WGS) entry which is preliminary data.</text>
</comment>
<evidence type="ECO:0000313" key="2">
    <source>
        <dbReference type="Proteomes" id="UP000032233"/>
    </source>
</evidence>
<evidence type="ECO:0000313" key="1">
    <source>
        <dbReference type="EMBL" id="KIX15462.1"/>
    </source>
</evidence>
<gene>
    <name evidence="1" type="ORF">X474_04165</name>
</gene>
<dbReference type="AlphaFoldDB" id="A0A0D2GLB2"/>